<feature type="non-terminal residue" evidence="1">
    <location>
        <position position="1"/>
    </location>
</feature>
<reference evidence="1" key="1">
    <citation type="journal article" date="2019" name="Sci. Rep.">
        <title>Draft genome of Tanacetum cinerariifolium, the natural source of mosquito coil.</title>
        <authorList>
            <person name="Yamashiro T."/>
            <person name="Shiraishi A."/>
            <person name="Satake H."/>
            <person name="Nakayama K."/>
        </authorList>
    </citation>
    <scope>NUCLEOTIDE SEQUENCE</scope>
</reference>
<sequence length="93" mass="10055">SCKAGAGRDPPPSGLVASGFGYLRVARHADVQFRRITAGAGRESRFAQGAALVGLSDRPVDFVLRHDSFHHLRREEASDEAGFARRRLGSDAH</sequence>
<comment type="caution">
    <text evidence="1">The sequence shown here is derived from an EMBL/GenBank/DDBJ whole genome shotgun (WGS) entry which is preliminary data.</text>
</comment>
<dbReference type="AlphaFoldDB" id="A0A699VHK4"/>
<evidence type="ECO:0000313" key="1">
    <source>
        <dbReference type="EMBL" id="GFD33753.1"/>
    </source>
</evidence>
<protein>
    <submittedName>
        <fullName evidence="1">Uncharacterized protein</fullName>
    </submittedName>
</protein>
<proteinExistence type="predicted"/>
<dbReference type="EMBL" id="BKCJ011438932">
    <property type="protein sequence ID" value="GFD33753.1"/>
    <property type="molecule type" value="Genomic_DNA"/>
</dbReference>
<accession>A0A699VHK4</accession>
<organism evidence="1">
    <name type="scientific">Tanacetum cinerariifolium</name>
    <name type="common">Dalmatian daisy</name>
    <name type="synonym">Chrysanthemum cinerariifolium</name>
    <dbReference type="NCBI Taxonomy" id="118510"/>
    <lineage>
        <taxon>Eukaryota</taxon>
        <taxon>Viridiplantae</taxon>
        <taxon>Streptophyta</taxon>
        <taxon>Embryophyta</taxon>
        <taxon>Tracheophyta</taxon>
        <taxon>Spermatophyta</taxon>
        <taxon>Magnoliopsida</taxon>
        <taxon>eudicotyledons</taxon>
        <taxon>Gunneridae</taxon>
        <taxon>Pentapetalae</taxon>
        <taxon>asterids</taxon>
        <taxon>campanulids</taxon>
        <taxon>Asterales</taxon>
        <taxon>Asteraceae</taxon>
        <taxon>Asteroideae</taxon>
        <taxon>Anthemideae</taxon>
        <taxon>Anthemidinae</taxon>
        <taxon>Tanacetum</taxon>
    </lineage>
</organism>
<name>A0A699VHK4_TANCI</name>
<gene>
    <name evidence="1" type="ORF">Tci_905722</name>
</gene>